<name>A0A7G1KPC3_9NOCA</name>
<keyword evidence="2" id="KW-1185">Reference proteome</keyword>
<dbReference type="AlphaFoldDB" id="A0A7G1KPC3"/>
<protein>
    <submittedName>
        <fullName evidence="1">Uncharacterized protein</fullName>
    </submittedName>
</protein>
<dbReference type="KEGG" id="nwl:NWFMUON74_44530"/>
<evidence type="ECO:0000313" key="2">
    <source>
        <dbReference type="Proteomes" id="UP000516173"/>
    </source>
</evidence>
<dbReference type="EMBL" id="AP023396">
    <property type="protein sequence ID" value="BCK56681.1"/>
    <property type="molecule type" value="Genomic_DNA"/>
</dbReference>
<proteinExistence type="predicted"/>
<dbReference type="RefSeq" id="WP_187683710.1">
    <property type="nucleotide sequence ID" value="NZ_AP023396.1"/>
</dbReference>
<dbReference type="Proteomes" id="UP000516173">
    <property type="component" value="Chromosome"/>
</dbReference>
<evidence type="ECO:0000313" key="1">
    <source>
        <dbReference type="EMBL" id="BCK56681.1"/>
    </source>
</evidence>
<organism evidence="1 2">
    <name type="scientific">Nocardia wallacei</name>
    <dbReference type="NCBI Taxonomy" id="480035"/>
    <lineage>
        <taxon>Bacteria</taxon>
        <taxon>Bacillati</taxon>
        <taxon>Actinomycetota</taxon>
        <taxon>Actinomycetes</taxon>
        <taxon>Mycobacteriales</taxon>
        <taxon>Nocardiaceae</taxon>
        <taxon>Nocardia</taxon>
    </lineage>
</organism>
<sequence>MTRLTDRELHALIALAEMRGMQLDVLAEFLGIGLKEAYRIARRLRSAGKVHPLVEVLAGPKWVVPTRAAATWALGWRPSDWRPSPMWAHHCRMVARTRVALGACGRQDWDSERMLRHHNAPGPRFYPYDGCLLRDDRCVAVKVDTSRHLTTHQLARRLRTAAHHARIDRCAELLYVCDGQTPPDTVRTTARHTLSDMPDLRFNALRFADLTRHPDLGQTGTLIDATTRFGR</sequence>
<reference evidence="1 2" key="1">
    <citation type="submission" date="2020-08" db="EMBL/GenBank/DDBJ databases">
        <title>Genome Sequencing of Nocardia wallacei strain FMUON74 and assembly.</title>
        <authorList>
            <person name="Toyokawa M."/>
            <person name="Uesaka K."/>
        </authorList>
    </citation>
    <scope>NUCLEOTIDE SEQUENCE [LARGE SCALE GENOMIC DNA]</scope>
    <source>
        <strain evidence="1 2">FMUON74</strain>
    </source>
</reference>
<gene>
    <name evidence="1" type="ORF">NWFMUON74_44530</name>
</gene>
<accession>A0A7G1KPC3</accession>
<dbReference type="GeneID" id="80348912"/>